<accession>A0A2M9XDZ4</accession>
<comment type="caution">
    <text evidence="2">The sequence shown here is derived from an EMBL/GenBank/DDBJ whole genome shotgun (WGS) entry which is preliminary data.</text>
</comment>
<sequence>MLILKKTLFWFGDLLFLLIPLCIVLAEAGTCTQGDDSIFLLFTQASFAISVLSLFLIWFGVPSGGLVGQALVAFPFLVCLYFYIAYIPVYFVYSTLQNYDLCVVIVSDLTLYNSTIVVQNEAASLFSRSYAILMLLPVLGSFLPVYKFWKSGSFSKKEKK</sequence>
<name>A0A2M9XDZ4_9LEPT</name>
<organism evidence="2 3">
    <name type="scientific">Leptospira hartskeerlii</name>
    <dbReference type="NCBI Taxonomy" id="2023177"/>
    <lineage>
        <taxon>Bacteria</taxon>
        <taxon>Pseudomonadati</taxon>
        <taxon>Spirochaetota</taxon>
        <taxon>Spirochaetia</taxon>
        <taxon>Leptospirales</taxon>
        <taxon>Leptospiraceae</taxon>
        <taxon>Leptospira</taxon>
    </lineage>
</organism>
<evidence type="ECO:0000256" key="1">
    <source>
        <dbReference type="SAM" id="Phobius"/>
    </source>
</evidence>
<evidence type="ECO:0000313" key="2">
    <source>
        <dbReference type="EMBL" id="PJZ25864.1"/>
    </source>
</evidence>
<feature type="transmembrane region" description="Helical" evidence="1">
    <location>
        <begin position="130"/>
        <end position="149"/>
    </location>
</feature>
<dbReference type="AlphaFoldDB" id="A0A2M9XDZ4"/>
<dbReference type="RefSeq" id="WP_100706501.1">
    <property type="nucleotide sequence ID" value="NZ_NPDL01000001.1"/>
</dbReference>
<dbReference type="EMBL" id="NPDN01000004">
    <property type="protein sequence ID" value="PJZ25864.1"/>
    <property type="molecule type" value="Genomic_DNA"/>
</dbReference>
<dbReference type="Proteomes" id="UP000232196">
    <property type="component" value="Unassembled WGS sequence"/>
</dbReference>
<feature type="transmembrane region" description="Helical" evidence="1">
    <location>
        <begin position="38"/>
        <end position="59"/>
    </location>
</feature>
<keyword evidence="1" id="KW-1133">Transmembrane helix</keyword>
<dbReference type="OrthoDB" id="328860at2"/>
<gene>
    <name evidence="2" type="ORF">CH357_09535</name>
</gene>
<evidence type="ECO:0000313" key="3">
    <source>
        <dbReference type="Proteomes" id="UP000232196"/>
    </source>
</evidence>
<feature type="transmembrane region" description="Helical" evidence="1">
    <location>
        <begin position="71"/>
        <end position="93"/>
    </location>
</feature>
<keyword evidence="1" id="KW-0812">Transmembrane</keyword>
<keyword evidence="3" id="KW-1185">Reference proteome</keyword>
<protein>
    <submittedName>
        <fullName evidence="2">Uncharacterized protein</fullName>
    </submittedName>
</protein>
<keyword evidence="1" id="KW-0472">Membrane</keyword>
<reference evidence="2 3" key="1">
    <citation type="submission" date="2017-07" db="EMBL/GenBank/DDBJ databases">
        <title>Leptospira spp. isolated from tropical soils.</title>
        <authorList>
            <person name="Thibeaux R."/>
            <person name="Iraola G."/>
            <person name="Ferres I."/>
            <person name="Bierque E."/>
            <person name="Girault D."/>
            <person name="Soupe-Gilbert M.-E."/>
            <person name="Picardeau M."/>
            <person name="Goarant C."/>
        </authorList>
    </citation>
    <scope>NUCLEOTIDE SEQUENCE [LARGE SCALE GENOMIC DNA]</scope>
    <source>
        <strain evidence="2 3">MCA1-C-A1</strain>
    </source>
</reference>
<proteinExistence type="predicted"/>